<comment type="caution">
    <text evidence="1">The sequence shown here is derived from an EMBL/GenBank/DDBJ whole genome shotgun (WGS) entry which is preliminary data.</text>
</comment>
<dbReference type="AlphaFoldDB" id="A0A392RIT3"/>
<sequence>MCAGHDQRLGRGKDRRYILVSNDNANRDGTVEKVTVYTINESNETKKPPKVIKQK</sequence>
<protein>
    <submittedName>
        <fullName evidence="1">Uncharacterized protein</fullName>
    </submittedName>
</protein>
<reference evidence="1 2" key="1">
    <citation type="journal article" date="2018" name="Front. Plant Sci.">
        <title>Red Clover (Trifolium pratense) and Zigzag Clover (T. medium) - A Picture of Genomic Similarities and Differences.</title>
        <authorList>
            <person name="Dluhosova J."/>
            <person name="Istvanek J."/>
            <person name="Nedelnik J."/>
            <person name="Repkova J."/>
        </authorList>
    </citation>
    <scope>NUCLEOTIDE SEQUENCE [LARGE SCALE GENOMIC DNA]</scope>
    <source>
        <strain evidence="2">cv. 10/8</strain>
        <tissue evidence="1">Leaf</tissue>
    </source>
</reference>
<organism evidence="1 2">
    <name type="scientific">Trifolium medium</name>
    <dbReference type="NCBI Taxonomy" id="97028"/>
    <lineage>
        <taxon>Eukaryota</taxon>
        <taxon>Viridiplantae</taxon>
        <taxon>Streptophyta</taxon>
        <taxon>Embryophyta</taxon>
        <taxon>Tracheophyta</taxon>
        <taxon>Spermatophyta</taxon>
        <taxon>Magnoliopsida</taxon>
        <taxon>eudicotyledons</taxon>
        <taxon>Gunneridae</taxon>
        <taxon>Pentapetalae</taxon>
        <taxon>rosids</taxon>
        <taxon>fabids</taxon>
        <taxon>Fabales</taxon>
        <taxon>Fabaceae</taxon>
        <taxon>Papilionoideae</taxon>
        <taxon>50 kb inversion clade</taxon>
        <taxon>NPAAA clade</taxon>
        <taxon>Hologalegina</taxon>
        <taxon>IRL clade</taxon>
        <taxon>Trifolieae</taxon>
        <taxon>Trifolium</taxon>
    </lineage>
</organism>
<keyword evidence="2" id="KW-1185">Reference proteome</keyword>
<name>A0A392RIT3_9FABA</name>
<accession>A0A392RIT3</accession>
<evidence type="ECO:0000313" key="2">
    <source>
        <dbReference type="Proteomes" id="UP000265520"/>
    </source>
</evidence>
<proteinExistence type="predicted"/>
<feature type="non-terminal residue" evidence="1">
    <location>
        <position position="55"/>
    </location>
</feature>
<dbReference type="EMBL" id="LXQA010234383">
    <property type="protein sequence ID" value="MCI36503.1"/>
    <property type="molecule type" value="Genomic_DNA"/>
</dbReference>
<evidence type="ECO:0000313" key="1">
    <source>
        <dbReference type="EMBL" id="MCI36503.1"/>
    </source>
</evidence>
<dbReference type="Proteomes" id="UP000265520">
    <property type="component" value="Unassembled WGS sequence"/>
</dbReference>